<dbReference type="InterPro" id="IPR016181">
    <property type="entry name" value="Acyl_CoA_acyltransferase"/>
</dbReference>
<organism evidence="2 3">
    <name type="scientific">Methanofollis aquaemaris</name>
    <dbReference type="NCBI Taxonomy" id="126734"/>
    <lineage>
        <taxon>Archaea</taxon>
        <taxon>Methanobacteriati</taxon>
        <taxon>Methanobacteriota</taxon>
        <taxon>Stenosarchaea group</taxon>
        <taxon>Methanomicrobia</taxon>
        <taxon>Methanomicrobiales</taxon>
        <taxon>Methanomicrobiaceae</taxon>
        <taxon>Methanofollis</taxon>
    </lineage>
</organism>
<dbReference type="GO" id="GO:0016747">
    <property type="term" value="F:acyltransferase activity, transferring groups other than amino-acyl groups"/>
    <property type="evidence" value="ECO:0007669"/>
    <property type="project" value="InterPro"/>
</dbReference>
<dbReference type="InterPro" id="IPR053144">
    <property type="entry name" value="Acetyltransferase_Butenolide"/>
</dbReference>
<protein>
    <submittedName>
        <fullName evidence="2">N-acetyltransferase</fullName>
    </submittedName>
</protein>
<dbReference type="PROSITE" id="PS51186">
    <property type="entry name" value="GNAT"/>
    <property type="match status" value="1"/>
</dbReference>
<dbReference type="AlphaFoldDB" id="A0A8A3S990"/>
<dbReference type="Proteomes" id="UP001042704">
    <property type="component" value="Chromosome"/>
</dbReference>
<feature type="domain" description="N-acetyltransferase" evidence="1">
    <location>
        <begin position="5"/>
        <end position="141"/>
    </location>
</feature>
<dbReference type="InterPro" id="IPR000182">
    <property type="entry name" value="GNAT_dom"/>
</dbReference>
<name>A0A8A3S990_9EURY</name>
<dbReference type="SUPFAM" id="SSF55729">
    <property type="entry name" value="Acyl-CoA N-acyltransferases (Nat)"/>
    <property type="match status" value="1"/>
</dbReference>
<dbReference type="PANTHER" id="PTHR43233:SF1">
    <property type="entry name" value="FAMILY N-ACETYLTRANSFERASE, PUTATIVE (AFU_ORTHOLOGUE AFUA_6G03350)-RELATED"/>
    <property type="match status" value="1"/>
</dbReference>
<dbReference type="GeneID" id="76424992"/>
<dbReference type="RefSeq" id="WP_265580999.1">
    <property type="nucleotide sequence ID" value="NZ_CP036172.1"/>
</dbReference>
<evidence type="ECO:0000259" key="1">
    <source>
        <dbReference type="PROSITE" id="PS51186"/>
    </source>
</evidence>
<dbReference type="CDD" id="cd04301">
    <property type="entry name" value="NAT_SF"/>
    <property type="match status" value="1"/>
</dbReference>
<gene>
    <name evidence="2" type="ORF">RJ40_11450</name>
</gene>
<dbReference type="EMBL" id="CP036172">
    <property type="protein sequence ID" value="QSZ68066.1"/>
    <property type="molecule type" value="Genomic_DNA"/>
</dbReference>
<accession>A0A8A3S990</accession>
<reference evidence="2" key="1">
    <citation type="journal article" date="2001" name="Int. J. Syst. Evol. Microbiol.">
        <title>Methanofollis aquaemaris sp. nov., a methanogen isolated from an aquaculture fish pond.</title>
        <authorList>
            <person name="Lai M.C."/>
            <person name="Chen S.C."/>
        </authorList>
    </citation>
    <scope>NUCLEOTIDE SEQUENCE</scope>
    <source>
        <strain evidence="2">N2F9704</strain>
    </source>
</reference>
<evidence type="ECO:0000313" key="2">
    <source>
        <dbReference type="EMBL" id="QSZ68066.1"/>
    </source>
</evidence>
<dbReference type="Gene3D" id="3.40.630.30">
    <property type="match status" value="1"/>
</dbReference>
<reference evidence="2" key="2">
    <citation type="submission" date="2019-02" db="EMBL/GenBank/DDBJ databases">
        <authorList>
            <person name="Chen S.-C."/>
            <person name="Chien H.-H."/>
            <person name="Lai M.-C."/>
        </authorList>
    </citation>
    <scope>NUCLEOTIDE SEQUENCE</scope>
    <source>
        <strain evidence="2">N2F9704</strain>
    </source>
</reference>
<sequence>MLSGITVRTVGAWDAEEIVGLYRAGEWWKEEWTADGITALIEGSFCFVVAVDGTRAVGMGRAISDGCSDAYLQDIVVLPEYRGHGIGDAIVEALVNFCTARDLAWIGLIAQPGTVEFYRRHGFARMPGHVPMLLRDEDALY</sequence>
<proteinExistence type="predicted"/>
<keyword evidence="3" id="KW-1185">Reference proteome</keyword>
<evidence type="ECO:0000313" key="3">
    <source>
        <dbReference type="Proteomes" id="UP001042704"/>
    </source>
</evidence>
<dbReference type="PANTHER" id="PTHR43233">
    <property type="entry name" value="FAMILY N-ACETYLTRANSFERASE, PUTATIVE (AFU_ORTHOLOGUE AFUA_6G03350)-RELATED"/>
    <property type="match status" value="1"/>
</dbReference>
<dbReference type="KEGG" id="maqe:RJ40_11450"/>
<dbReference type="Pfam" id="PF13508">
    <property type="entry name" value="Acetyltransf_7"/>
    <property type="match status" value="1"/>
</dbReference>